<sequence length="473" mass="55432">MKIIRLNDDHNRRTDVTICQQQYTDQIQKESKQLCNICQKNLQISQQLINNNNTQKKIKTKRKASFCCQNKQTGKKQTKHLYQNSKMGGKESKLLCCPNSSVNVSPSSQNRKSNRRQSFQSDHYQNVEDYLIDRSSTHDSISQKISFQPLFFDFNKCSLTSQSHLEKGVQQRSDSKDKFNKFDHLIEYITDFFDTKPYANPYSSMLVQSQLQYQSQLHLDLKEQYERAFIESKEPSELTVYLKRGQTNNTKFYDQVNEYIFQNVKNLDEYLERVEVKLNDQMDHQIESSQILYQQKLKEGLQLQIIYVIFKKLNYQKSRDLIYLKIHKRIDENQCIQVYQSVQIKCEQNTLIDSDSDQTIANASPGVAAIANPTANNNVKQPIKKQKTNGQKIRKVSSSSNVTTDEKYERAMLYMGGKKITFVPEKNEVHLQELQSLDMKIDTPHIFQKEVIIHHSKKIFEKIKNTLNQQSNQ</sequence>
<accession>I7LUH2</accession>
<name>I7LUH2_TETTS</name>
<feature type="region of interest" description="Disordered" evidence="1">
    <location>
        <begin position="101"/>
        <end position="120"/>
    </location>
</feature>
<dbReference type="GeneID" id="7823483"/>
<dbReference type="RefSeq" id="XP_001014013.4">
    <property type="nucleotide sequence ID" value="XM_001014013.4"/>
</dbReference>
<dbReference type="KEGG" id="tet:TTHERM_00399400"/>
<organism evidence="2 3">
    <name type="scientific">Tetrahymena thermophila (strain SB210)</name>
    <dbReference type="NCBI Taxonomy" id="312017"/>
    <lineage>
        <taxon>Eukaryota</taxon>
        <taxon>Sar</taxon>
        <taxon>Alveolata</taxon>
        <taxon>Ciliophora</taxon>
        <taxon>Intramacronucleata</taxon>
        <taxon>Oligohymenophorea</taxon>
        <taxon>Hymenostomatida</taxon>
        <taxon>Tetrahymenina</taxon>
        <taxon>Tetrahymenidae</taxon>
        <taxon>Tetrahymena</taxon>
    </lineage>
</organism>
<proteinExistence type="predicted"/>
<dbReference type="AlphaFoldDB" id="I7LUH2"/>
<keyword evidence="3" id="KW-1185">Reference proteome</keyword>
<dbReference type="InterPro" id="IPR023393">
    <property type="entry name" value="START-like_dom_sf"/>
</dbReference>
<evidence type="ECO:0000313" key="3">
    <source>
        <dbReference type="Proteomes" id="UP000009168"/>
    </source>
</evidence>
<dbReference type="InParanoid" id="I7LUH2"/>
<evidence type="ECO:0000256" key="1">
    <source>
        <dbReference type="SAM" id="MobiDB-lite"/>
    </source>
</evidence>
<evidence type="ECO:0000313" key="2">
    <source>
        <dbReference type="EMBL" id="EAR93768.4"/>
    </source>
</evidence>
<dbReference type="EMBL" id="GG662719">
    <property type="protein sequence ID" value="EAR93768.4"/>
    <property type="molecule type" value="Genomic_DNA"/>
</dbReference>
<protein>
    <submittedName>
        <fullName evidence="2">Uncharacterized protein</fullName>
    </submittedName>
</protein>
<dbReference type="Gene3D" id="3.30.530.20">
    <property type="match status" value="1"/>
</dbReference>
<dbReference type="Proteomes" id="UP000009168">
    <property type="component" value="Unassembled WGS sequence"/>
</dbReference>
<reference evidence="3" key="1">
    <citation type="journal article" date="2006" name="PLoS Biol.">
        <title>Macronuclear genome sequence of the ciliate Tetrahymena thermophila, a model eukaryote.</title>
        <authorList>
            <person name="Eisen J.A."/>
            <person name="Coyne R.S."/>
            <person name="Wu M."/>
            <person name="Wu D."/>
            <person name="Thiagarajan M."/>
            <person name="Wortman J.R."/>
            <person name="Badger J.H."/>
            <person name="Ren Q."/>
            <person name="Amedeo P."/>
            <person name="Jones K.M."/>
            <person name="Tallon L.J."/>
            <person name="Delcher A.L."/>
            <person name="Salzberg S.L."/>
            <person name="Silva J.C."/>
            <person name="Haas B.J."/>
            <person name="Majoros W.H."/>
            <person name="Farzad M."/>
            <person name="Carlton J.M."/>
            <person name="Smith R.K. Jr."/>
            <person name="Garg J."/>
            <person name="Pearlman R.E."/>
            <person name="Karrer K.M."/>
            <person name="Sun L."/>
            <person name="Manning G."/>
            <person name="Elde N.C."/>
            <person name="Turkewitz A.P."/>
            <person name="Asai D.J."/>
            <person name="Wilkes D.E."/>
            <person name="Wang Y."/>
            <person name="Cai H."/>
            <person name="Collins K."/>
            <person name="Stewart B.A."/>
            <person name="Lee S.R."/>
            <person name="Wilamowska K."/>
            <person name="Weinberg Z."/>
            <person name="Ruzzo W.L."/>
            <person name="Wloga D."/>
            <person name="Gaertig J."/>
            <person name="Frankel J."/>
            <person name="Tsao C.-C."/>
            <person name="Gorovsky M.A."/>
            <person name="Keeling P.J."/>
            <person name="Waller R.F."/>
            <person name="Patron N.J."/>
            <person name="Cherry J.M."/>
            <person name="Stover N.A."/>
            <person name="Krieger C.J."/>
            <person name="del Toro C."/>
            <person name="Ryder H.F."/>
            <person name="Williamson S.C."/>
            <person name="Barbeau R.A."/>
            <person name="Hamilton E.P."/>
            <person name="Orias E."/>
        </authorList>
    </citation>
    <scope>NUCLEOTIDE SEQUENCE [LARGE SCALE GENOMIC DNA]</scope>
    <source>
        <strain evidence="3">SB210</strain>
    </source>
</reference>
<gene>
    <name evidence="2" type="ORF">TTHERM_00399400</name>
</gene>